<keyword evidence="2 8" id="KW-0812">Transmembrane</keyword>
<dbReference type="AlphaFoldDB" id="A0A7H1MYU6"/>
<name>A0A7H1MYU6_9PROT</name>
<dbReference type="Proteomes" id="UP000516369">
    <property type="component" value="Chromosome"/>
</dbReference>
<feature type="transmembrane region" description="Helical" evidence="8">
    <location>
        <begin position="79"/>
        <end position="99"/>
    </location>
</feature>
<dbReference type="EMBL" id="CP053923">
    <property type="protein sequence ID" value="QNT68632.1"/>
    <property type="molecule type" value="Genomic_DNA"/>
</dbReference>
<keyword evidence="4 8" id="KW-1133">Transmembrane helix</keyword>
<keyword evidence="3" id="KW-0378">Hydrolase</keyword>
<feature type="binding site" evidence="6">
    <location>
        <position position="24"/>
    </location>
    <ligand>
        <name>Ca(2+)</name>
        <dbReference type="ChEBI" id="CHEBI:29108"/>
    </ligand>
</feature>
<accession>A0A7H1MYU6</accession>
<evidence type="ECO:0000256" key="6">
    <source>
        <dbReference type="PIRSR" id="PIRSR608901-1"/>
    </source>
</evidence>
<evidence type="ECO:0000313" key="9">
    <source>
        <dbReference type="EMBL" id="QNT68632.1"/>
    </source>
</evidence>
<dbReference type="GO" id="GO:0046872">
    <property type="term" value="F:metal ion binding"/>
    <property type="evidence" value="ECO:0007669"/>
    <property type="project" value="UniProtKB-KW"/>
</dbReference>
<evidence type="ECO:0000256" key="7">
    <source>
        <dbReference type="PIRSR" id="PIRSR608901-2"/>
    </source>
</evidence>
<dbReference type="GO" id="GO:0016020">
    <property type="term" value="C:membrane"/>
    <property type="evidence" value="ECO:0007669"/>
    <property type="project" value="UniProtKB-SubCell"/>
</dbReference>
<evidence type="ECO:0000256" key="8">
    <source>
        <dbReference type="SAM" id="Phobius"/>
    </source>
</evidence>
<keyword evidence="6" id="KW-0479">Metal-binding</keyword>
<evidence type="ECO:0000256" key="3">
    <source>
        <dbReference type="ARBA" id="ARBA00022801"/>
    </source>
</evidence>
<evidence type="ECO:0000313" key="10">
    <source>
        <dbReference type="Proteomes" id="UP000516369"/>
    </source>
</evidence>
<dbReference type="KEGG" id="dvn:HQ394_03700"/>
<feature type="transmembrane region" description="Helical" evidence="8">
    <location>
        <begin position="140"/>
        <end position="158"/>
    </location>
</feature>
<feature type="binding site" evidence="7">
    <location>
        <position position="73"/>
    </location>
    <ligand>
        <name>Zn(2+)</name>
        <dbReference type="ChEBI" id="CHEBI:29105"/>
        <note>catalytic</note>
    </ligand>
</feature>
<dbReference type="GO" id="GO:0006672">
    <property type="term" value="P:ceramide metabolic process"/>
    <property type="evidence" value="ECO:0007669"/>
    <property type="project" value="InterPro"/>
</dbReference>
<keyword evidence="7" id="KW-0862">Zinc</keyword>
<comment type="subcellular location">
    <subcellularLocation>
        <location evidence="1">Membrane</location>
        <topology evidence="1">Multi-pass membrane protein</topology>
    </subcellularLocation>
</comment>
<evidence type="ECO:0000256" key="4">
    <source>
        <dbReference type="ARBA" id="ARBA00022989"/>
    </source>
</evidence>
<dbReference type="InterPro" id="IPR008901">
    <property type="entry name" value="ACER"/>
</dbReference>
<sequence>MSAEDWSAQVKAYCERTDFSFWSEPVNALTNAAFLLAAVLAVLAARRAGRLDAGMALLIALTTAIGVGSFLFHTFATRWAAVADQLPILLFIVAYLVLAMRRFFDLGWLGSLAIGTLFVLAARPFAWAAQQAVGNTIGNGVGYLPALAALFVVAALLWRRRQPAARAMAGAALLFVVSLGFRTADQPLCAAWPLGTHFLWHLLNGALLGWLMLTMIRYGRP</sequence>
<dbReference type="RefSeq" id="WP_190262068.1">
    <property type="nucleotide sequence ID" value="NZ_CP053923.1"/>
</dbReference>
<feature type="transmembrane region" description="Helical" evidence="8">
    <location>
        <begin position="106"/>
        <end position="128"/>
    </location>
</feature>
<feature type="binding site" evidence="7">
    <location>
        <position position="197"/>
    </location>
    <ligand>
        <name>Zn(2+)</name>
        <dbReference type="ChEBI" id="CHEBI:29105"/>
        <note>catalytic</note>
    </ligand>
</feature>
<evidence type="ECO:0000256" key="1">
    <source>
        <dbReference type="ARBA" id="ARBA00004141"/>
    </source>
</evidence>
<dbReference type="GO" id="GO:0016811">
    <property type="term" value="F:hydrolase activity, acting on carbon-nitrogen (but not peptide) bonds, in linear amides"/>
    <property type="evidence" value="ECO:0007669"/>
    <property type="project" value="InterPro"/>
</dbReference>
<keyword evidence="5 8" id="KW-0472">Membrane</keyword>
<proteinExistence type="predicted"/>
<feature type="transmembrane region" description="Helical" evidence="8">
    <location>
        <begin position="190"/>
        <end position="213"/>
    </location>
</feature>
<feature type="binding site" evidence="7">
    <location>
        <position position="201"/>
    </location>
    <ligand>
        <name>Zn(2+)</name>
        <dbReference type="ChEBI" id="CHEBI:29105"/>
        <note>catalytic</note>
    </ligand>
</feature>
<keyword evidence="6" id="KW-0106">Calcium</keyword>
<feature type="transmembrane region" description="Helical" evidence="8">
    <location>
        <begin position="28"/>
        <end position="46"/>
    </location>
</feature>
<evidence type="ECO:0000256" key="2">
    <source>
        <dbReference type="ARBA" id="ARBA00022692"/>
    </source>
</evidence>
<evidence type="ECO:0000256" key="5">
    <source>
        <dbReference type="ARBA" id="ARBA00023136"/>
    </source>
</evidence>
<gene>
    <name evidence="9" type="ORF">HQ394_03700</name>
</gene>
<comment type="cofactor">
    <cofactor evidence="7">
        <name>Zn(2+)</name>
        <dbReference type="ChEBI" id="CHEBI:29105"/>
    </cofactor>
</comment>
<reference evidence="9 10" key="1">
    <citation type="submission" date="2020-05" db="EMBL/GenBank/DDBJ databases">
        <title>Complete closed genome sequence of Defluviicoccus vanus.</title>
        <authorList>
            <person name="Bessarab I."/>
            <person name="Arumugam K."/>
            <person name="Maszenan A.M."/>
            <person name="Seviour R.J."/>
            <person name="Williams R.B."/>
        </authorList>
    </citation>
    <scope>NUCLEOTIDE SEQUENCE [LARGE SCALE GENOMIC DNA]</scope>
    <source>
        <strain evidence="9 10">Ben 114</strain>
    </source>
</reference>
<organism evidence="9 10">
    <name type="scientific">Defluviicoccus vanus</name>
    <dbReference type="NCBI Taxonomy" id="111831"/>
    <lineage>
        <taxon>Bacteria</taxon>
        <taxon>Pseudomonadati</taxon>
        <taxon>Pseudomonadota</taxon>
        <taxon>Alphaproteobacteria</taxon>
        <taxon>Rhodospirillales</taxon>
        <taxon>Rhodospirillaceae</taxon>
        <taxon>Defluviicoccus</taxon>
    </lineage>
</organism>
<protein>
    <submittedName>
        <fullName evidence="9">Ceramidase domain-containing protein</fullName>
    </submittedName>
</protein>
<feature type="transmembrane region" description="Helical" evidence="8">
    <location>
        <begin position="53"/>
        <end position="73"/>
    </location>
</feature>
<feature type="transmembrane region" description="Helical" evidence="8">
    <location>
        <begin position="165"/>
        <end position="184"/>
    </location>
</feature>
<dbReference type="Pfam" id="PF05875">
    <property type="entry name" value="Ceramidase"/>
    <property type="match status" value="1"/>
</dbReference>
<keyword evidence="10" id="KW-1185">Reference proteome</keyword>